<feature type="compositionally biased region" description="Acidic residues" evidence="1">
    <location>
        <begin position="281"/>
        <end position="291"/>
    </location>
</feature>
<accession>A0ABP0KXV2</accession>
<gene>
    <name evidence="3" type="ORF">SCF082_LOCUS19366</name>
</gene>
<feature type="compositionally biased region" description="Basic residues" evidence="1">
    <location>
        <begin position="48"/>
        <end position="62"/>
    </location>
</feature>
<keyword evidence="4" id="KW-1185">Reference proteome</keyword>
<dbReference type="Proteomes" id="UP001642464">
    <property type="component" value="Unassembled WGS sequence"/>
</dbReference>
<feature type="domain" description="Reverse transcriptase Ty1/copia-type" evidence="2">
    <location>
        <begin position="453"/>
        <end position="540"/>
    </location>
</feature>
<evidence type="ECO:0000313" key="4">
    <source>
        <dbReference type="Proteomes" id="UP001642464"/>
    </source>
</evidence>
<organism evidence="3 4">
    <name type="scientific">Durusdinium trenchii</name>
    <dbReference type="NCBI Taxonomy" id="1381693"/>
    <lineage>
        <taxon>Eukaryota</taxon>
        <taxon>Sar</taxon>
        <taxon>Alveolata</taxon>
        <taxon>Dinophyceae</taxon>
        <taxon>Suessiales</taxon>
        <taxon>Symbiodiniaceae</taxon>
        <taxon>Durusdinium</taxon>
    </lineage>
</organism>
<dbReference type="EMBL" id="CAXAMM010013225">
    <property type="protein sequence ID" value="CAK9030819.1"/>
    <property type="molecule type" value="Genomic_DNA"/>
</dbReference>
<reference evidence="3 4" key="1">
    <citation type="submission" date="2024-02" db="EMBL/GenBank/DDBJ databases">
        <authorList>
            <person name="Chen Y."/>
            <person name="Shah S."/>
            <person name="Dougan E. K."/>
            <person name="Thang M."/>
            <person name="Chan C."/>
        </authorList>
    </citation>
    <scope>NUCLEOTIDE SEQUENCE [LARGE SCALE GENOMIC DNA]</scope>
</reference>
<dbReference type="Pfam" id="PF07727">
    <property type="entry name" value="RVT_2"/>
    <property type="match status" value="1"/>
</dbReference>
<feature type="compositionally biased region" description="Basic and acidic residues" evidence="1">
    <location>
        <begin position="63"/>
        <end position="77"/>
    </location>
</feature>
<evidence type="ECO:0000313" key="3">
    <source>
        <dbReference type="EMBL" id="CAK9030819.1"/>
    </source>
</evidence>
<sequence length="570" mass="64115">MPAHEGGACLASSERLFLKPSEELLPPVLERPTTRKAAEPRIRGKDYYKRKREARKERKHQAKHEAERTRQRRHSWDDQYNNWHEDEEEEAPEVHDSGSEPNETDEERSDSELNLFSAPPNASFGEPHVVEERDGWKRIVVNLDTGAAATAIPSDLSLEGHAKTPPQDISYKTASAESCPSRDGRQWELKDFGRPAKVAKHHHIALRARGGLLIPKDSKAGKEYSAFMEKLYKKHGRMTPVRMHNGIYLMDFWIAPRSKEGSDSFGGPPNRDAPAASAGAPDEESGEEVGEEQAQVIVKRSPADPTAQEEKRSDSESDGILPRLIVKCHKTGRYWANVVPSKGADLFSVVWLKACLNETGFNELVLKSDNEPAILALKGKVKEESKLKIHMVEARVEDHQASGYIEAREPGEVRVDLSQALNSLVYDANTGAELDLEKVAAARKEELDWVQRQCDQEEGKVRLLLKSMYGTRDAAYIWQQSYTDVLNRAGFKRSAAWPAIFFHEKLEARLLVHGDDFVILGDDAAQQHVEKALREAYDLRVDGSIGVGEAKQEFCILNRLVRFDERCSTL</sequence>
<feature type="compositionally biased region" description="Basic and acidic residues" evidence="1">
    <location>
        <begin position="32"/>
        <end position="47"/>
    </location>
</feature>
<evidence type="ECO:0000259" key="2">
    <source>
        <dbReference type="Pfam" id="PF07727"/>
    </source>
</evidence>
<proteinExistence type="predicted"/>
<protein>
    <submittedName>
        <fullName evidence="3">Mitochondrial protein</fullName>
    </submittedName>
</protein>
<comment type="caution">
    <text evidence="3">The sequence shown here is derived from an EMBL/GenBank/DDBJ whole genome shotgun (WGS) entry which is preliminary data.</text>
</comment>
<feature type="region of interest" description="Disordered" evidence="1">
    <location>
        <begin position="1"/>
        <end position="127"/>
    </location>
</feature>
<dbReference type="InterPro" id="IPR013103">
    <property type="entry name" value="RVT_2"/>
</dbReference>
<feature type="region of interest" description="Disordered" evidence="1">
    <location>
        <begin position="260"/>
        <end position="316"/>
    </location>
</feature>
<evidence type="ECO:0000256" key="1">
    <source>
        <dbReference type="SAM" id="MobiDB-lite"/>
    </source>
</evidence>
<name>A0ABP0KXV2_9DINO</name>